<dbReference type="RefSeq" id="WP_273668666.1">
    <property type="nucleotide sequence ID" value="NZ_JAQQXR010000001.1"/>
</dbReference>
<protein>
    <submittedName>
        <fullName evidence="1">Uncharacterized protein</fullName>
    </submittedName>
</protein>
<evidence type="ECO:0000313" key="1">
    <source>
        <dbReference type="EMBL" id="MDC8756038.1"/>
    </source>
</evidence>
<sequence length="99" mass="11757">MEHIVANRVNGLPADAVSEVFDRLIWCMVDNGEEIGQVRREWFHSDDKYKVEVALNMNEVYPFPTRAEMESHFTRIASCWPDLNDKCEHWLAKWDEQFL</sequence>
<organism evidence="1 2">
    <name type="scientific">Janthinobacterium fluminis</name>
    <dbReference type="NCBI Taxonomy" id="2987524"/>
    <lineage>
        <taxon>Bacteria</taxon>
        <taxon>Pseudomonadati</taxon>
        <taxon>Pseudomonadota</taxon>
        <taxon>Betaproteobacteria</taxon>
        <taxon>Burkholderiales</taxon>
        <taxon>Oxalobacteraceae</taxon>
        <taxon>Janthinobacterium</taxon>
    </lineage>
</organism>
<dbReference type="Proteomes" id="UP001221208">
    <property type="component" value="Unassembled WGS sequence"/>
</dbReference>
<dbReference type="EMBL" id="JAQQXR010000001">
    <property type="protein sequence ID" value="MDC8756038.1"/>
    <property type="molecule type" value="Genomic_DNA"/>
</dbReference>
<name>A0ABT5JTF7_9BURK</name>
<accession>A0ABT5JTF7</accession>
<gene>
    <name evidence="1" type="ORF">OIK44_00375</name>
</gene>
<reference evidence="1 2" key="1">
    <citation type="submission" date="2022-10" db="EMBL/GenBank/DDBJ databases">
        <title>Janthinobacterium sp. hw3 Genome sequencing.</title>
        <authorList>
            <person name="Park S."/>
        </authorList>
    </citation>
    <scope>NUCLEOTIDE SEQUENCE [LARGE SCALE GENOMIC DNA]</scope>
    <source>
        <strain evidence="2">hw3</strain>
    </source>
</reference>
<keyword evidence="2" id="KW-1185">Reference proteome</keyword>
<comment type="caution">
    <text evidence="1">The sequence shown here is derived from an EMBL/GenBank/DDBJ whole genome shotgun (WGS) entry which is preliminary data.</text>
</comment>
<proteinExistence type="predicted"/>
<evidence type="ECO:0000313" key="2">
    <source>
        <dbReference type="Proteomes" id="UP001221208"/>
    </source>
</evidence>